<evidence type="ECO:0000256" key="6">
    <source>
        <dbReference type="SAM" id="MobiDB-lite"/>
    </source>
</evidence>
<feature type="domain" description="GRF-type" evidence="8">
    <location>
        <begin position="43"/>
        <end position="83"/>
    </location>
</feature>
<protein>
    <recommendedName>
        <fullName evidence="11">CCHC-type domain-containing protein</fullName>
    </recommendedName>
</protein>
<dbReference type="EMBL" id="JBANAX010000931">
    <property type="protein sequence ID" value="KAL1188129.1"/>
    <property type="molecule type" value="Genomic_DNA"/>
</dbReference>
<keyword evidence="10" id="KW-1185">Reference proteome</keyword>
<dbReference type="SMART" id="SM00343">
    <property type="entry name" value="ZnF_C2HC"/>
    <property type="match status" value="1"/>
</dbReference>
<gene>
    <name evidence="9" type="ORF">V5N11_003163</name>
</gene>
<keyword evidence="3" id="KW-0862">Zinc</keyword>
<sequence>MPPGDCFRCHQPGHWANNCPLKSPTNPKTTDAVTVTSPPVIHCPCNAGVCNVLTSKTVKNPKRRFYICPSVPSCGFFKWCDQVSIKSEPISDNPTCLCGSGPCKRVTVIDGPNAHRSYFVCSIKKSFGACGFFKWEDEAEEEVGNGGSPCSTLIRVSGFDSTDDSNLVQETELDSDGNVKRSGLGVVVVSDLSSTSSNKFTLGNGVVDGVAETVKDYADTLPMNTLTMGKELIPVCLSFNNCKPVSNGSVFASGDGRNQGIAPSFDLITVYDDVGDVEAEEKVLLPSLAPPKQPEPQVEALCSDHPANGASSEGVTGLSHNTINPNGKIKPDHKFGETKASFSGSSSLMVDLVEQYNSEKLHFESVSMKHVDALTAFTGSYKQLETLRGRTHSLRKELVEVETQVKLYETESSEFAATLQEVSDEMAKSQKIMAEMARKLAKEVKVYKQSDFAAL</sequence>
<accession>A0ABD0ZAI1</accession>
<evidence type="ECO:0000256" key="5">
    <source>
        <dbReference type="SAM" id="Coils"/>
    </source>
</evidence>
<evidence type="ECO:0000259" key="8">
    <source>
        <dbReference type="PROSITE" id="PS51999"/>
    </source>
</evidence>
<reference evidence="9 10" key="1">
    <citation type="submission" date="2024-04" db="EMBL/GenBank/DDBJ databases">
        <title>Genome assembly C_amara_ONT_v2.</title>
        <authorList>
            <person name="Yant L."/>
            <person name="Moore C."/>
            <person name="Slenker M."/>
        </authorList>
    </citation>
    <scope>NUCLEOTIDE SEQUENCE [LARGE SCALE GENOMIC DNA]</scope>
    <source>
        <tissue evidence="9">Leaf</tissue>
    </source>
</reference>
<evidence type="ECO:0000256" key="1">
    <source>
        <dbReference type="ARBA" id="ARBA00022723"/>
    </source>
</evidence>
<dbReference type="Proteomes" id="UP001558713">
    <property type="component" value="Unassembled WGS sequence"/>
</dbReference>
<dbReference type="InterPro" id="IPR010666">
    <property type="entry name" value="Znf_GRF"/>
</dbReference>
<dbReference type="PROSITE" id="PS51999">
    <property type="entry name" value="ZF_GRF"/>
    <property type="match status" value="2"/>
</dbReference>
<organism evidence="9 10">
    <name type="scientific">Cardamine amara subsp. amara</name>
    <dbReference type="NCBI Taxonomy" id="228776"/>
    <lineage>
        <taxon>Eukaryota</taxon>
        <taxon>Viridiplantae</taxon>
        <taxon>Streptophyta</taxon>
        <taxon>Embryophyta</taxon>
        <taxon>Tracheophyta</taxon>
        <taxon>Spermatophyta</taxon>
        <taxon>Magnoliopsida</taxon>
        <taxon>eudicotyledons</taxon>
        <taxon>Gunneridae</taxon>
        <taxon>Pentapetalae</taxon>
        <taxon>rosids</taxon>
        <taxon>malvids</taxon>
        <taxon>Brassicales</taxon>
        <taxon>Brassicaceae</taxon>
        <taxon>Cardamineae</taxon>
        <taxon>Cardamine</taxon>
    </lineage>
</organism>
<dbReference type="Gene3D" id="4.10.60.10">
    <property type="entry name" value="Zinc finger, CCHC-type"/>
    <property type="match status" value="1"/>
</dbReference>
<dbReference type="PANTHER" id="PTHR33680:SF8">
    <property type="entry name" value="GRF ZINC FINGER _ ZINC KNUCKLE PROTEIN"/>
    <property type="match status" value="1"/>
</dbReference>
<evidence type="ECO:0000256" key="4">
    <source>
        <dbReference type="PROSITE-ProRule" id="PRU00047"/>
    </source>
</evidence>
<feature type="domain" description="CCHC-type" evidence="7">
    <location>
        <begin position="6"/>
        <end position="20"/>
    </location>
</feature>
<name>A0ABD0ZAI1_CARAN</name>
<evidence type="ECO:0008006" key="11">
    <source>
        <dbReference type="Google" id="ProtNLM"/>
    </source>
</evidence>
<dbReference type="PANTHER" id="PTHR33680">
    <property type="entry name" value="OS07G0190500 PROTEIN"/>
    <property type="match status" value="1"/>
</dbReference>
<evidence type="ECO:0000259" key="7">
    <source>
        <dbReference type="PROSITE" id="PS50158"/>
    </source>
</evidence>
<proteinExistence type="predicted"/>
<feature type="domain" description="GRF-type" evidence="8">
    <location>
        <begin position="96"/>
        <end position="139"/>
    </location>
</feature>
<dbReference type="SUPFAM" id="SSF57756">
    <property type="entry name" value="Retrovirus zinc finger-like domains"/>
    <property type="match status" value="1"/>
</dbReference>
<feature type="coiled-coil region" evidence="5">
    <location>
        <begin position="384"/>
        <end position="439"/>
    </location>
</feature>
<evidence type="ECO:0000313" key="10">
    <source>
        <dbReference type="Proteomes" id="UP001558713"/>
    </source>
</evidence>
<comment type="caution">
    <text evidence="9">The sequence shown here is derived from an EMBL/GenBank/DDBJ whole genome shotgun (WGS) entry which is preliminary data.</text>
</comment>
<feature type="compositionally biased region" description="Polar residues" evidence="6">
    <location>
        <begin position="309"/>
        <end position="325"/>
    </location>
</feature>
<dbReference type="InterPro" id="IPR001878">
    <property type="entry name" value="Znf_CCHC"/>
</dbReference>
<keyword evidence="2 4" id="KW-0863">Zinc-finger</keyword>
<keyword evidence="5" id="KW-0175">Coiled coil</keyword>
<dbReference type="AlphaFoldDB" id="A0ABD0ZAI1"/>
<evidence type="ECO:0000256" key="2">
    <source>
        <dbReference type="ARBA" id="ARBA00022771"/>
    </source>
</evidence>
<evidence type="ECO:0000256" key="3">
    <source>
        <dbReference type="ARBA" id="ARBA00022833"/>
    </source>
</evidence>
<dbReference type="Pfam" id="PF06839">
    <property type="entry name" value="Zn_ribbon_GRF"/>
    <property type="match status" value="2"/>
</dbReference>
<feature type="region of interest" description="Disordered" evidence="6">
    <location>
        <begin position="309"/>
        <end position="334"/>
    </location>
</feature>
<dbReference type="GO" id="GO:0008270">
    <property type="term" value="F:zinc ion binding"/>
    <property type="evidence" value="ECO:0007669"/>
    <property type="project" value="UniProtKB-KW"/>
</dbReference>
<dbReference type="InterPro" id="IPR036875">
    <property type="entry name" value="Znf_CCHC_sf"/>
</dbReference>
<dbReference type="Pfam" id="PF00098">
    <property type="entry name" value="zf-CCHC"/>
    <property type="match status" value="1"/>
</dbReference>
<dbReference type="PROSITE" id="PS50158">
    <property type="entry name" value="ZF_CCHC"/>
    <property type="match status" value="1"/>
</dbReference>
<evidence type="ECO:0000313" key="9">
    <source>
        <dbReference type="EMBL" id="KAL1188129.1"/>
    </source>
</evidence>
<keyword evidence="1" id="KW-0479">Metal-binding</keyword>